<accession>A0ACB9KHC2</accession>
<proteinExistence type="predicted"/>
<dbReference type="EMBL" id="CM039439">
    <property type="protein sequence ID" value="KAI4296620.1"/>
    <property type="molecule type" value="Genomic_DNA"/>
</dbReference>
<protein>
    <submittedName>
        <fullName evidence="1">Uncharacterized protein</fullName>
    </submittedName>
</protein>
<name>A0ACB9KHC2_BAUVA</name>
<sequence length="176" mass="19074">MEGVRPSFILITCLTILISVSPATSDLSLGNFLQCLQNNSEATNPISAAIFLSSNPSFPSLLLARIYNRRYSTPTTPKPLAIVAAKHESHVQATVICAKSHGMQIRIRSGGYDYEGLSYVSKVPFVVLDMFNLHSVDVSVADGTDGFNLEQQLESFTLALPRKALSMVSQLGSPLQ</sequence>
<organism evidence="1 2">
    <name type="scientific">Bauhinia variegata</name>
    <name type="common">Purple orchid tree</name>
    <name type="synonym">Phanera variegata</name>
    <dbReference type="NCBI Taxonomy" id="167791"/>
    <lineage>
        <taxon>Eukaryota</taxon>
        <taxon>Viridiplantae</taxon>
        <taxon>Streptophyta</taxon>
        <taxon>Embryophyta</taxon>
        <taxon>Tracheophyta</taxon>
        <taxon>Spermatophyta</taxon>
        <taxon>Magnoliopsida</taxon>
        <taxon>eudicotyledons</taxon>
        <taxon>Gunneridae</taxon>
        <taxon>Pentapetalae</taxon>
        <taxon>rosids</taxon>
        <taxon>fabids</taxon>
        <taxon>Fabales</taxon>
        <taxon>Fabaceae</taxon>
        <taxon>Cercidoideae</taxon>
        <taxon>Cercideae</taxon>
        <taxon>Bauhiniinae</taxon>
        <taxon>Bauhinia</taxon>
    </lineage>
</organism>
<evidence type="ECO:0000313" key="2">
    <source>
        <dbReference type="Proteomes" id="UP000828941"/>
    </source>
</evidence>
<gene>
    <name evidence="1" type="ORF">L6164_036566</name>
</gene>
<dbReference type="Proteomes" id="UP000828941">
    <property type="component" value="Chromosome 14"/>
</dbReference>
<evidence type="ECO:0000313" key="1">
    <source>
        <dbReference type="EMBL" id="KAI4296620.1"/>
    </source>
</evidence>
<reference evidence="1 2" key="1">
    <citation type="journal article" date="2022" name="DNA Res.">
        <title>Chromosomal-level genome assembly of the orchid tree Bauhinia variegata (Leguminosae; Cercidoideae) supports the allotetraploid origin hypothesis of Bauhinia.</title>
        <authorList>
            <person name="Zhong Y."/>
            <person name="Chen Y."/>
            <person name="Zheng D."/>
            <person name="Pang J."/>
            <person name="Liu Y."/>
            <person name="Luo S."/>
            <person name="Meng S."/>
            <person name="Qian L."/>
            <person name="Wei D."/>
            <person name="Dai S."/>
            <person name="Zhou R."/>
        </authorList>
    </citation>
    <scope>NUCLEOTIDE SEQUENCE [LARGE SCALE GENOMIC DNA]</scope>
    <source>
        <strain evidence="1">BV-YZ2020</strain>
    </source>
</reference>
<keyword evidence="2" id="KW-1185">Reference proteome</keyword>
<comment type="caution">
    <text evidence="1">The sequence shown here is derived from an EMBL/GenBank/DDBJ whole genome shotgun (WGS) entry which is preliminary data.</text>
</comment>